<dbReference type="InterPro" id="IPR005761">
    <property type="entry name" value="UDP-N-AcMur-Glu-dNH2Pim_ligase"/>
</dbReference>
<dbReference type="NCBIfam" id="TIGR01085">
    <property type="entry name" value="murE"/>
    <property type="match status" value="1"/>
</dbReference>
<dbReference type="Pfam" id="PF01225">
    <property type="entry name" value="Mur_ligase"/>
    <property type="match status" value="1"/>
</dbReference>
<dbReference type="InterPro" id="IPR013221">
    <property type="entry name" value="Mur_ligase_cen"/>
</dbReference>
<dbReference type="GO" id="GO:0008360">
    <property type="term" value="P:regulation of cell shape"/>
    <property type="evidence" value="ECO:0007669"/>
    <property type="project" value="InterPro"/>
</dbReference>
<sequence>MKGALTVKLQGLLDILHIGHQLIDRKDLNQELTGVTDDSREVKEGFVFVAVRGYRVDGHNYIEEAISNGASVIVCEEKLDHLSIPFLQTDNCRKVLGLIASEFYGNPSFDKIVIGVTGTNGKTTTSHLIKHLCEKNGYSCSMFGTIDYIVNDQAVPGIQTTPSAPVLQRLLAESKDDIVVMEVSSHGLEQYRLEGIAFDYCVFTNLHQDHLDYHFSMENYFSAKSKLFYMMKETGEAVINTDDHWGEKLAEQLTEDSITHETVGRRKTCDYEIIQLSPESSSAVISEEKREVIVRSPLKGTHNVYNTLQAYAV</sequence>
<dbReference type="GO" id="GO:0005737">
    <property type="term" value="C:cytoplasm"/>
    <property type="evidence" value="ECO:0007669"/>
    <property type="project" value="InterPro"/>
</dbReference>
<dbReference type="Gene3D" id="3.40.1190.10">
    <property type="entry name" value="Mur-like, catalytic domain"/>
    <property type="match status" value="1"/>
</dbReference>
<comment type="pathway">
    <text evidence="1">Cell wall biogenesis; peptidoglycan biosynthesis.</text>
</comment>
<evidence type="ECO:0000313" key="4">
    <source>
        <dbReference type="EMBL" id="QAS54500.1"/>
    </source>
</evidence>
<reference evidence="4 5" key="1">
    <citation type="submission" date="2018-01" db="EMBL/GenBank/DDBJ databases">
        <title>The whole genome sequencing and assembly of Halobacillus litoralis ERB031 strain.</title>
        <authorList>
            <person name="Lee S.-J."/>
            <person name="Park M.-K."/>
            <person name="Kim J.-Y."/>
            <person name="Lee Y.-J."/>
            <person name="Yi H."/>
            <person name="Bahn Y.-S."/>
            <person name="Kim J.F."/>
            <person name="Lee D.-W."/>
        </authorList>
    </citation>
    <scope>NUCLEOTIDE SEQUENCE [LARGE SCALE GENOMIC DNA]</scope>
    <source>
        <strain evidence="4 5">ERB 031</strain>
    </source>
</reference>
<dbReference type="PANTHER" id="PTHR23135:SF4">
    <property type="entry name" value="UDP-N-ACETYLMURAMOYL-L-ALANYL-D-GLUTAMATE--2,6-DIAMINOPIMELATE LIGASE MURE HOMOLOG, CHLOROPLASTIC"/>
    <property type="match status" value="1"/>
</dbReference>
<accession>A0A410MIH7</accession>
<dbReference type="InterPro" id="IPR000713">
    <property type="entry name" value="Mur_ligase_N"/>
</dbReference>
<dbReference type="GO" id="GO:0005524">
    <property type="term" value="F:ATP binding"/>
    <property type="evidence" value="ECO:0007669"/>
    <property type="project" value="InterPro"/>
</dbReference>
<evidence type="ECO:0000313" key="5">
    <source>
        <dbReference type="Proteomes" id="UP000287756"/>
    </source>
</evidence>
<dbReference type="InterPro" id="IPR035911">
    <property type="entry name" value="MurE/MurF_N"/>
</dbReference>
<dbReference type="EMBL" id="CP026118">
    <property type="protein sequence ID" value="QAS54500.1"/>
    <property type="molecule type" value="Genomic_DNA"/>
</dbReference>
<dbReference type="AlphaFoldDB" id="A0A410MIH7"/>
<dbReference type="PANTHER" id="PTHR23135">
    <property type="entry name" value="MUR LIGASE FAMILY MEMBER"/>
    <property type="match status" value="1"/>
</dbReference>
<dbReference type="SUPFAM" id="SSF53623">
    <property type="entry name" value="MurD-like peptide ligases, catalytic domain"/>
    <property type="match status" value="1"/>
</dbReference>
<evidence type="ECO:0000256" key="1">
    <source>
        <dbReference type="ARBA" id="ARBA00004752"/>
    </source>
</evidence>
<dbReference type="Pfam" id="PF08245">
    <property type="entry name" value="Mur_ligase_M"/>
    <property type="match status" value="1"/>
</dbReference>
<dbReference type="Proteomes" id="UP000287756">
    <property type="component" value="Chromosome"/>
</dbReference>
<name>A0A410MIH7_9BACI</name>
<protein>
    <recommendedName>
        <fullName evidence="6">UDP-N-acetylmuramoyl-L-alanyl-D-glutamate--2, 6-diaminopimelate ligase</fullName>
    </recommendedName>
</protein>
<dbReference type="Gene3D" id="3.40.1390.10">
    <property type="entry name" value="MurE/MurF, N-terminal domain"/>
    <property type="match status" value="1"/>
</dbReference>
<dbReference type="SUPFAM" id="SSF63418">
    <property type="entry name" value="MurE/MurF N-terminal domain"/>
    <property type="match status" value="1"/>
</dbReference>
<evidence type="ECO:0008006" key="6">
    <source>
        <dbReference type="Google" id="ProtNLM"/>
    </source>
</evidence>
<dbReference type="OrthoDB" id="9800958at2"/>
<evidence type="ECO:0000259" key="2">
    <source>
        <dbReference type="Pfam" id="PF01225"/>
    </source>
</evidence>
<dbReference type="GO" id="GO:0051301">
    <property type="term" value="P:cell division"/>
    <property type="evidence" value="ECO:0007669"/>
    <property type="project" value="InterPro"/>
</dbReference>
<dbReference type="KEGG" id="hli:HLI_20905"/>
<dbReference type="InterPro" id="IPR036565">
    <property type="entry name" value="Mur-like_cat_sf"/>
</dbReference>
<gene>
    <name evidence="4" type="ORF">HLI_20905</name>
</gene>
<proteinExistence type="predicted"/>
<dbReference type="GO" id="GO:0016881">
    <property type="term" value="F:acid-amino acid ligase activity"/>
    <property type="evidence" value="ECO:0007669"/>
    <property type="project" value="InterPro"/>
</dbReference>
<organism evidence="4 5">
    <name type="scientific">Halobacillus litoralis</name>
    <dbReference type="NCBI Taxonomy" id="45668"/>
    <lineage>
        <taxon>Bacteria</taxon>
        <taxon>Bacillati</taxon>
        <taxon>Bacillota</taxon>
        <taxon>Bacilli</taxon>
        <taxon>Bacillales</taxon>
        <taxon>Bacillaceae</taxon>
        <taxon>Halobacillus</taxon>
    </lineage>
</organism>
<feature type="domain" description="Mur ligase central" evidence="3">
    <location>
        <begin position="116"/>
        <end position="313"/>
    </location>
</feature>
<feature type="domain" description="Mur ligase N-terminal catalytic" evidence="2">
    <location>
        <begin position="32"/>
        <end position="80"/>
    </location>
</feature>
<evidence type="ECO:0000259" key="3">
    <source>
        <dbReference type="Pfam" id="PF08245"/>
    </source>
</evidence>